<keyword evidence="1 3" id="KW-0378">Hydrolase</keyword>
<dbReference type="PRINTS" id="PR00412">
    <property type="entry name" value="EPOXHYDRLASE"/>
</dbReference>
<dbReference type="AlphaFoldDB" id="A0A1Y1SG71"/>
<comment type="caution">
    <text evidence="3">The sequence shown here is derived from an EMBL/GenBank/DDBJ whole genome shotgun (WGS) entry which is preliminary data.</text>
</comment>
<dbReference type="InterPro" id="IPR000073">
    <property type="entry name" value="AB_hydrolase_1"/>
</dbReference>
<dbReference type="Pfam" id="PF00561">
    <property type="entry name" value="Abhydrolase_1"/>
    <property type="match status" value="1"/>
</dbReference>
<dbReference type="Gene3D" id="3.40.50.1820">
    <property type="entry name" value="alpha/beta hydrolase"/>
    <property type="match status" value="1"/>
</dbReference>
<reference evidence="3 4" key="1">
    <citation type="submission" date="2013-04" db="EMBL/GenBank/DDBJ databases">
        <title>Oceanococcus atlanticus 22II-S10r2 Genome Sequencing.</title>
        <authorList>
            <person name="Lai Q."/>
            <person name="Li G."/>
            <person name="Shao Z."/>
        </authorList>
    </citation>
    <scope>NUCLEOTIDE SEQUENCE [LARGE SCALE GENOMIC DNA]</scope>
    <source>
        <strain evidence="3 4">22II-S10r2</strain>
    </source>
</reference>
<dbReference type="PANTHER" id="PTHR43329">
    <property type="entry name" value="EPOXIDE HYDROLASE"/>
    <property type="match status" value="1"/>
</dbReference>
<dbReference type="RefSeq" id="WP_083559281.1">
    <property type="nucleotide sequence ID" value="NZ_AQQV01000001.1"/>
</dbReference>
<dbReference type="InterPro" id="IPR029058">
    <property type="entry name" value="AB_hydrolase_fold"/>
</dbReference>
<keyword evidence="4" id="KW-1185">Reference proteome</keyword>
<feature type="domain" description="AB hydrolase-1" evidence="2">
    <location>
        <begin position="29"/>
        <end position="277"/>
    </location>
</feature>
<organism evidence="3 4">
    <name type="scientific">Oceanococcus atlanticus</name>
    <dbReference type="NCBI Taxonomy" id="1317117"/>
    <lineage>
        <taxon>Bacteria</taxon>
        <taxon>Pseudomonadati</taxon>
        <taxon>Pseudomonadota</taxon>
        <taxon>Gammaproteobacteria</taxon>
        <taxon>Chromatiales</taxon>
        <taxon>Oceanococcaceae</taxon>
        <taxon>Oceanococcus</taxon>
    </lineage>
</organism>
<dbReference type="EC" id="3.8.1.5" evidence="3"/>
<dbReference type="OrthoDB" id="9780765at2"/>
<dbReference type="Proteomes" id="UP000192342">
    <property type="component" value="Unassembled WGS sequence"/>
</dbReference>
<evidence type="ECO:0000313" key="3">
    <source>
        <dbReference type="EMBL" id="ORE88656.1"/>
    </source>
</evidence>
<protein>
    <submittedName>
        <fullName evidence="3">Haloalkane dehalogenase</fullName>
        <ecNumber evidence="3">3.8.1.5</ecNumber>
    </submittedName>
</protein>
<sequence>MAEEFASRKKRINVNGRDIAYIDEGQGDPIVLLHGNPTSSYLWRDVIPELRNSGRVIAPDLIGQGDSDKLPVEMGPERYSFESAYSYLDGLLQALDLTHNVTLVIHDWGSGLGFHWARLHPQSVRGIAYMEAVVMPVSWSDWPESAAGIFKGFRSDKGEDLILKRNMFIEGVLPSAILRTLSEEEMNEYRRPFLNPDDRQVTLNWPRQIPIDGEPAHICALVEAYGQFMAQSTIPKLFINAEPGSILTGRAREFCRSWPNQQEVSVKGAHFIQEDSPTEIGQAVANWLKTIP</sequence>
<dbReference type="STRING" id="1317117.ATO7_02235"/>
<evidence type="ECO:0000256" key="1">
    <source>
        <dbReference type="ARBA" id="ARBA00022801"/>
    </source>
</evidence>
<evidence type="ECO:0000259" key="2">
    <source>
        <dbReference type="Pfam" id="PF00561"/>
    </source>
</evidence>
<accession>A0A1Y1SG71</accession>
<dbReference type="SUPFAM" id="SSF53474">
    <property type="entry name" value="alpha/beta-Hydrolases"/>
    <property type="match status" value="1"/>
</dbReference>
<name>A0A1Y1SG71_9GAMM</name>
<dbReference type="InterPro" id="IPR000639">
    <property type="entry name" value="Epox_hydrolase-like"/>
</dbReference>
<gene>
    <name evidence="3" type="ORF">ATO7_02235</name>
</gene>
<dbReference type="NCBIfam" id="NF002938">
    <property type="entry name" value="PRK03592.1"/>
    <property type="match status" value="1"/>
</dbReference>
<evidence type="ECO:0000313" key="4">
    <source>
        <dbReference type="Proteomes" id="UP000192342"/>
    </source>
</evidence>
<dbReference type="EMBL" id="AQQV01000001">
    <property type="protein sequence ID" value="ORE88656.1"/>
    <property type="molecule type" value="Genomic_DNA"/>
</dbReference>
<proteinExistence type="predicted"/>
<dbReference type="GO" id="GO:0018786">
    <property type="term" value="F:haloalkane dehalogenase activity"/>
    <property type="evidence" value="ECO:0007669"/>
    <property type="project" value="UniProtKB-EC"/>
</dbReference>